<dbReference type="Gene3D" id="3.40.50.10330">
    <property type="entry name" value="Probable inorganic polyphosphate/atp-NAD kinase, domain 1"/>
    <property type="match status" value="1"/>
</dbReference>
<proteinExistence type="predicted"/>
<dbReference type="InterPro" id="IPR017438">
    <property type="entry name" value="ATP-NAD_kinase_N"/>
</dbReference>
<keyword evidence="7" id="KW-1185">Reference proteome</keyword>
<reference evidence="6" key="1">
    <citation type="submission" date="2015-10" db="EMBL/GenBank/DDBJ databases">
        <title>Description of Candidatus Tenderia electrophaga gen. nov, sp. nov., an Uncultivated Electroautotroph from a Biocathode Enrichment.</title>
        <authorList>
            <person name="Eddie B.J."/>
            <person name="Malanoski A.P."/>
            <person name="Wang Z."/>
            <person name="Hall R.J."/>
            <person name="Oh S.D."/>
            <person name="Heiner C."/>
            <person name="Lin B."/>
            <person name="Strycharz-Glaven S.M."/>
        </authorList>
    </citation>
    <scope>NUCLEOTIDE SEQUENCE [LARGE SCALE GENOMIC DNA]</scope>
    <source>
        <strain evidence="6">NRL1</strain>
    </source>
</reference>
<dbReference type="InterPro" id="IPR016064">
    <property type="entry name" value="NAD/diacylglycerol_kinase_sf"/>
</dbReference>
<organism evidence="6 7">
    <name type="scientific">Candidatus Tenderia electrophaga</name>
    <dbReference type="NCBI Taxonomy" id="1748243"/>
    <lineage>
        <taxon>Bacteria</taxon>
        <taxon>Pseudomonadati</taxon>
        <taxon>Pseudomonadota</taxon>
        <taxon>Gammaproteobacteria</taxon>
        <taxon>Candidatus Tenderiales</taxon>
        <taxon>Candidatus Tenderiaceae</taxon>
        <taxon>Candidatus Tenderia</taxon>
    </lineage>
</organism>
<evidence type="ECO:0000259" key="5">
    <source>
        <dbReference type="PROSITE" id="PS50146"/>
    </source>
</evidence>
<evidence type="ECO:0000313" key="6">
    <source>
        <dbReference type="EMBL" id="ALP52423.1"/>
    </source>
</evidence>
<evidence type="ECO:0000313" key="7">
    <source>
        <dbReference type="Proteomes" id="UP000055136"/>
    </source>
</evidence>
<evidence type="ECO:0000256" key="1">
    <source>
        <dbReference type="ARBA" id="ARBA00022679"/>
    </source>
</evidence>
<evidence type="ECO:0000256" key="4">
    <source>
        <dbReference type="ARBA" id="ARBA00022840"/>
    </source>
</evidence>
<dbReference type="STRING" id="1748243.Tel_04285"/>
<accession>A0A0S2TB85</accession>
<keyword evidence="1" id="KW-0808">Transferase</keyword>
<dbReference type="PANTHER" id="PTHR12358">
    <property type="entry name" value="SPHINGOSINE KINASE"/>
    <property type="match status" value="1"/>
</dbReference>
<dbReference type="NCBIfam" id="TIGR00147">
    <property type="entry name" value="YegS/Rv2252/BmrU family lipid kinase"/>
    <property type="match status" value="1"/>
</dbReference>
<dbReference type="GO" id="GO:0005524">
    <property type="term" value="F:ATP binding"/>
    <property type="evidence" value="ECO:0007669"/>
    <property type="project" value="UniProtKB-KW"/>
</dbReference>
<dbReference type="PROSITE" id="PS50146">
    <property type="entry name" value="DAGK"/>
    <property type="match status" value="1"/>
</dbReference>
<gene>
    <name evidence="6" type="ORF">Tel_04285</name>
</gene>
<feature type="domain" description="DAGKc" evidence="5">
    <location>
        <begin position="1"/>
        <end position="127"/>
    </location>
</feature>
<name>A0A0S2TB85_9GAMM</name>
<dbReference type="Proteomes" id="UP000055136">
    <property type="component" value="Chromosome"/>
</dbReference>
<keyword evidence="4" id="KW-0067">ATP-binding</keyword>
<keyword evidence="3" id="KW-0418">Kinase</keyword>
<dbReference type="SMART" id="SM00046">
    <property type="entry name" value="DAGKc"/>
    <property type="match status" value="1"/>
</dbReference>
<dbReference type="InterPro" id="IPR005218">
    <property type="entry name" value="Diacylglycerol/lipid_kinase"/>
</dbReference>
<dbReference type="InterPro" id="IPR050187">
    <property type="entry name" value="Lipid_Phosphate_FormReg"/>
</dbReference>
<dbReference type="InterPro" id="IPR001206">
    <property type="entry name" value="Diacylglycerol_kinase_cat_dom"/>
</dbReference>
<dbReference type="InterPro" id="IPR045540">
    <property type="entry name" value="YegS/DAGK_C"/>
</dbReference>
<protein>
    <recommendedName>
        <fullName evidence="5">DAGKc domain-containing protein</fullName>
    </recommendedName>
</protein>
<sequence length="218" mass="23829">MIADTLLVVNKKARKGQSDLCAGIDVLRQAGWRLREEYPAQPNEIPELIQRYGADMERIIIGGGDGTLNRAAEALIQCKRPVGLIPLGTANDLARTLSLRADIVPACVSLINGKLHEIDLGNVNGKHFFNVANIGVGVKVTQKISKQGKQRWGVLAYLRSLYLALKTRHPFELTLRVDGKEERVRSIHVAVGNGRHYGGGVTIMSDARIDTNSCICPV</sequence>
<keyword evidence="2" id="KW-0547">Nucleotide-binding</keyword>
<dbReference type="PANTHER" id="PTHR12358:SF54">
    <property type="entry name" value="SPHINGOSINE KINASE RELATED PROTEIN"/>
    <property type="match status" value="1"/>
</dbReference>
<evidence type="ECO:0000256" key="2">
    <source>
        <dbReference type="ARBA" id="ARBA00022741"/>
    </source>
</evidence>
<evidence type="ECO:0000256" key="3">
    <source>
        <dbReference type="ARBA" id="ARBA00022777"/>
    </source>
</evidence>
<dbReference type="EMBL" id="CP013099">
    <property type="protein sequence ID" value="ALP52423.1"/>
    <property type="molecule type" value="Genomic_DNA"/>
</dbReference>
<dbReference type="GO" id="GO:0008654">
    <property type="term" value="P:phospholipid biosynthetic process"/>
    <property type="evidence" value="ECO:0007669"/>
    <property type="project" value="InterPro"/>
</dbReference>
<dbReference type="GO" id="GO:0016301">
    <property type="term" value="F:kinase activity"/>
    <property type="evidence" value="ECO:0007669"/>
    <property type="project" value="UniProtKB-KW"/>
</dbReference>
<dbReference type="KEGG" id="tee:Tel_04285"/>
<dbReference type="Gene3D" id="2.60.200.40">
    <property type="match status" value="1"/>
</dbReference>
<dbReference type="SUPFAM" id="SSF111331">
    <property type="entry name" value="NAD kinase/diacylglycerol kinase-like"/>
    <property type="match status" value="1"/>
</dbReference>
<dbReference type="Pfam" id="PF19279">
    <property type="entry name" value="YegS_C"/>
    <property type="match status" value="1"/>
</dbReference>
<dbReference type="Pfam" id="PF00781">
    <property type="entry name" value="DAGK_cat"/>
    <property type="match status" value="1"/>
</dbReference>
<dbReference type="AlphaFoldDB" id="A0A0S2TB85"/>